<keyword evidence="1" id="KW-0472">Membrane</keyword>
<gene>
    <name evidence="2" type="ORF">CfE428DRAFT_6608</name>
</gene>
<keyword evidence="1" id="KW-0812">Transmembrane</keyword>
<protein>
    <submittedName>
        <fullName evidence="2">Uncharacterized protein</fullName>
    </submittedName>
</protein>
<dbReference type="InterPro" id="IPR012902">
    <property type="entry name" value="N_methyl_site"/>
</dbReference>
<evidence type="ECO:0000313" key="3">
    <source>
        <dbReference type="Proteomes" id="UP000005824"/>
    </source>
</evidence>
<dbReference type="Proteomes" id="UP000005824">
    <property type="component" value="Unassembled WGS sequence"/>
</dbReference>
<dbReference type="STRING" id="497964.CfE428DRAFT_6608"/>
<dbReference type="AlphaFoldDB" id="B4DCG7"/>
<dbReference type="eggNOG" id="ENOG5033QD7">
    <property type="taxonomic scope" value="Bacteria"/>
</dbReference>
<evidence type="ECO:0000256" key="1">
    <source>
        <dbReference type="SAM" id="Phobius"/>
    </source>
</evidence>
<sequence length="416" mass="45845">MKTSSRFPAGFTLVELMVSTAIIGLIMIVLVGMTNQTGQTWRHATEKIEKFQSARDGFESMTRKLAQATLNTNWDYLDKNGNVRDKNVGSTAFNNFVPIYYGRVADLRFASGPMYSSITYTLQTNPPQPFTGLSSSPDIVRPGHGVFFQAPFGVVTDAADLGTMDNLLNTWGYFVEAGGDPNRPAFVDNANVPQRWRTRLMEFMQPSEKMSLYDPTDKTYKWFTVGLTSTNRPVRVLAENILTLIILPKLSKAEQDARATKLGVVPSMLSPDYIYDSQSTLNPGANGGSDPGAINPKNQLPPVLLVTMVALDERSMQKLADRYCSGAQKQLQGAHGAQVVGSSSEMVMGMDVVCNGTYNNLFTDATKLEDDPNTPQPGDGDLYKLEQYLTQAGCTYRIFTSNVSIRGSKWSRVQTK</sequence>
<dbReference type="RefSeq" id="WP_006983925.1">
    <property type="nucleotide sequence ID" value="NZ_ABVL01000049.1"/>
</dbReference>
<dbReference type="NCBIfam" id="TIGR02599">
    <property type="entry name" value="Verru_Chthon cassette protein C"/>
    <property type="match status" value="1"/>
</dbReference>
<comment type="caution">
    <text evidence="2">The sequence shown here is derived from an EMBL/GenBank/DDBJ whole genome shotgun (WGS) entry which is preliminary data.</text>
</comment>
<dbReference type="NCBIfam" id="TIGR02532">
    <property type="entry name" value="IV_pilin_GFxxxE"/>
    <property type="match status" value="1"/>
</dbReference>
<keyword evidence="1" id="KW-1133">Transmembrane helix</keyword>
<proteinExistence type="predicted"/>
<dbReference type="InterPro" id="IPR019839">
    <property type="entry name" value="Verru/Chthon_C"/>
</dbReference>
<evidence type="ECO:0000313" key="2">
    <source>
        <dbReference type="EMBL" id="EDY15876.1"/>
    </source>
</evidence>
<dbReference type="Pfam" id="PF07963">
    <property type="entry name" value="N_methyl"/>
    <property type="match status" value="1"/>
</dbReference>
<accession>B4DCG7</accession>
<name>B4DCG7_9BACT</name>
<dbReference type="EMBL" id="ABVL01000049">
    <property type="protein sequence ID" value="EDY15876.1"/>
    <property type="molecule type" value="Genomic_DNA"/>
</dbReference>
<keyword evidence="3" id="KW-1185">Reference proteome</keyword>
<feature type="transmembrane region" description="Helical" evidence="1">
    <location>
        <begin position="12"/>
        <end position="33"/>
    </location>
</feature>
<reference evidence="2 3" key="1">
    <citation type="journal article" date="2011" name="J. Bacteriol.">
        <title>Genome sequence of Chthoniobacter flavus Ellin428, an aerobic heterotrophic soil bacterium.</title>
        <authorList>
            <person name="Kant R."/>
            <person name="van Passel M.W."/>
            <person name="Palva A."/>
            <person name="Lucas S."/>
            <person name="Lapidus A."/>
            <person name="Glavina Del Rio T."/>
            <person name="Dalin E."/>
            <person name="Tice H."/>
            <person name="Bruce D."/>
            <person name="Goodwin L."/>
            <person name="Pitluck S."/>
            <person name="Larimer F.W."/>
            <person name="Land M.L."/>
            <person name="Hauser L."/>
            <person name="Sangwan P."/>
            <person name="de Vos W.M."/>
            <person name="Janssen P.H."/>
            <person name="Smidt H."/>
        </authorList>
    </citation>
    <scope>NUCLEOTIDE SEQUENCE [LARGE SCALE GENOMIC DNA]</scope>
    <source>
        <strain evidence="2 3">Ellin428</strain>
    </source>
</reference>
<dbReference type="PROSITE" id="PS00409">
    <property type="entry name" value="PROKAR_NTER_METHYL"/>
    <property type="match status" value="1"/>
</dbReference>
<organism evidence="2 3">
    <name type="scientific">Chthoniobacter flavus Ellin428</name>
    <dbReference type="NCBI Taxonomy" id="497964"/>
    <lineage>
        <taxon>Bacteria</taxon>
        <taxon>Pseudomonadati</taxon>
        <taxon>Verrucomicrobiota</taxon>
        <taxon>Spartobacteria</taxon>
        <taxon>Chthoniobacterales</taxon>
        <taxon>Chthoniobacteraceae</taxon>
        <taxon>Chthoniobacter</taxon>
    </lineage>
</organism>
<dbReference type="InParanoid" id="B4DCG7"/>